<comment type="caution">
    <text evidence="2">The sequence shown here is derived from an EMBL/GenBank/DDBJ whole genome shotgun (WGS) entry which is preliminary data.</text>
</comment>
<accession>A0AAW1KQB6</accession>
<dbReference type="Proteomes" id="UP001458880">
    <property type="component" value="Unassembled WGS sequence"/>
</dbReference>
<dbReference type="AlphaFoldDB" id="A0AAW1KQB6"/>
<protein>
    <submittedName>
        <fullName evidence="2">Uncharacterized protein</fullName>
    </submittedName>
</protein>
<gene>
    <name evidence="2" type="ORF">QE152_g19761</name>
</gene>
<feature type="compositionally biased region" description="Low complexity" evidence="1">
    <location>
        <begin position="40"/>
        <end position="54"/>
    </location>
</feature>
<organism evidence="2 3">
    <name type="scientific">Popillia japonica</name>
    <name type="common">Japanese beetle</name>
    <dbReference type="NCBI Taxonomy" id="7064"/>
    <lineage>
        <taxon>Eukaryota</taxon>
        <taxon>Metazoa</taxon>
        <taxon>Ecdysozoa</taxon>
        <taxon>Arthropoda</taxon>
        <taxon>Hexapoda</taxon>
        <taxon>Insecta</taxon>
        <taxon>Pterygota</taxon>
        <taxon>Neoptera</taxon>
        <taxon>Endopterygota</taxon>
        <taxon>Coleoptera</taxon>
        <taxon>Polyphaga</taxon>
        <taxon>Scarabaeiformia</taxon>
        <taxon>Scarabaeidae</taxon>
        <taxon>Rutelinae</taxon>
        <taxon>Popillia</taxon>
    </lineage>
</organism>
<evidence type="ECO:0000256" key="1">
    <source>
        <dbReference type="SAM" id="MobiDB-lite"/>
    </source>
</evidence>
<keyword evidence="3" id="KW-1185">Reference proteome</keyword>
<evidence type="ECO:0000313" key="2">
    <source>
        <dbReference type="EMBL" id="KAK9722229.1"/>
    </source>
</evidence>
<evidence type="ECO:0000313" key="3">
    <source>
        <dbReference type="Proteomes" id="UP001458880"/>
    </source>
</evidence>
<dbReference type="EMBL" id="JASPKY010000190">
    <property type="protein sequence ID" value="KAK9722229.1"/>
    <property type="molecule type" value="Genomic_DNA"/>
</dbReference>
<proteinExistence type="predicted"/>
<feature type="region of interest" description="Disordered" evidence="1">
    <location>
        <begin position="40"/>
        <end position="62"/>
    </location>
</feature>
<name>A0AAW1KQB6_POPJA</name>
<sequence length="175" mass="20095">MSDWCSKEQKRLQGLWNEILSDDESNRSEFGDVYLTDAYSPSSDFESDSSCSSKDVPHSKKRLRDQKIAQNVPDQNDVPFTSRQNIDITLLQGDGIVEQVIEDVIAKYAIQDDEEEPVNIEELNHLMWSPVDGTSLKQFSFTVSDPGIKAQLYTDYIGKHPYDVFKLFKRNKPLR</sequence>
<reference evidence="2 3" key="1">
    <citation type="journal article" date="2024" name="BMC Genomics">
        <title>De novo assembly and annotation of Popillia japonica's genome with initial clues to its potential as an invasive pest.</title>
        <authorList>
            <person name="Cucini C."/>
            <person name="Boschi S."/>
            <person name="Funari R."/>
            <person name="Cardaioli E."/>
            <person name="Iannotti N."/>
            <person name="Marturano G."/>
            <person name="Paoli F."/>
            <person name="Bruttini M."/>
            <person name="Carapelli A."/>
            <person name="Frati F."/>
            <person name="Nardi F."/>
        </authorList>
    </citation>
    <scope>NUCLEOTIDE SEQUENCE [LARGE SCALE GENOMIC DNA]</scope>
    <source>
        <strain evidence="2">DMR45628</strain>
    </source>
</reference>